<evidence type="ECO:0000256" key="9">
    <source>
        <dbReference type="ARBA" id="ARBA00022984"/>
    </source>
</evidence>
<feature type="transmembrane region" description="Helical" evidence="17">
    <location>
        <begin position="241"/>
        <end position="261"/>
    </location>
</feature>
<dbReference type="HAMAP" id="MF_01006">
    <property type="entry name" value="Undec_diphosphatase"/>
    <property type="match status" value="1"/>
</dbReference>
<dbReference type="eggNOG" id="COG1968">
    <property type="taxonomic scope" value="Bacteria"/>
</dbReference>
<feature type="transmembrane region" description="Helical" evidence="17">
    <location>
        <begin position="99"/>
        <end position="120"/>
    </location>
</feature>
<keyword evidence="13 17" id="KW-0961">Cell wall biogenesis/degradation</keyword>
<comment type="subcellular location">
    <subcellularLocation>
        <location evidence="1 17">Cell membrane</location>
        <topology evidence="1 17">Multi-pass membrane protein</topology>
    </subcellularLocation>
</comment>
<comment type="catalytic activity">
    <reaction evidence="16 17">
        <text>di-trans,octa-cis-undecaprenyl diphosphate + H2O = di-trans,octa-cis-undecaprenyl phosphate + phosphate + H(+)</text>
        <dbReference type="Rhea" id="RHEA:28094"/>
        <dbReference type="ChEBI" id="CHEBI:15377"/>
        <dbReference type="ChEBI" id="CHEBI:15378"/>
        <dbReference type="ChEBI" id="CHEBI:43474"/>
        <dbReference type="ChEBI" id="CHEBI:58405"/>
        <dbReference type="ChEBI" id="CHEBI:60392"/>
        <dbReference type="EC" id="3.6.1.27"/>
    </reaction>
</comment>
<feature type="transmembrane region" description="Helical" evidence="17">
    <location>
        <begin position="210"/>
        <end position="229"/>
    </location>
</feature>
<keyword evidence="5 17" id="KW-1003">Cell membrane</keyword>
<evidence type="ECO:0000256" key="6">
    <source>
        <dbReference type="ARBA" id="ARBA00022692"/>
    </source>
</evidence>
<evidence type="ECO:0000256" key="5">
    <source>
        <dbReference type="ARBA" id="ARBA00022475"/>
    </source>
</evidence>
<feature type="transmembrane region" description="Helical" evidence="17">
    <location>
        <begin position="41"/>
        <end position="59"/>
    </location>
</feature>
<comment type="caution">
    <text evidence="18">The sequence shown here is derived from an EMBL/GenBank/DDBJ whole genome shotgun (WGS) entry which is preliminary data.</text>
</comment>
<dbReference type="GO" id="GO:0008360">
    <property type="term" value="P:regulation of cell shape"/>
    <property type="evidence" value="ECO:0007669"/>
    <property type="project" value="UniProtKB-KW"/>
</dbReference>
<dbReference type="OrthoDB" id="9808289at2"/>
<dbReference type="PANTHER" id="PTHR30622:SF2">
    <property type="entry name" value="UNDECAPRENYL-DIPHOSPHATASE"/>
    <property type="match status" value="1"/>
</dbReference>
<evidence type="ECO:0000256" key="17">
    <source>
        <dbReference type="HAMAP-Rule" id="MF_01006"/>
    </source>
</evidence>
<dbReference type="AlphaFoldDB" id="A0A0L6JTQ7"/>
<organism evidence="18 19">
    <name type="scientific">Pseudobacteroides cellulosolvens ATCC 35603 = DSM 2933</name>
    <dbReference type="NCBI Taxonomy" id="398512"/>
    <lineage>
        <taxon>Bacteria</taxon>
        <taxon>Bacillati</taxon>
        <taxon>Bacillota</taxon>
        <taxon>Clostridia</taxon>
        <taxon>Eubacteriales</taxon>
        <taxon>Oscillospiraceae</taxon>
        <taxon>Pseudobacteroides</taxon>
    </lineage>
</organism>
<evidence type="ECO:0000313" key="18">
    <source>
        <dbReference type="EMBL" id="KNY29114.1"/>
    </source>
</evidence>
<evidence type="ECO:0000256" key="1">
    <source>
        <dbReference type="ARBA" id="ARBA00004651"/>
    </source>
</evidence>
<keyword evidence="10 17" id="KW-1133">Transmembrane helix</keyword>
<evidence type="ECO:0000256" key="10">
    <source>
        <dbReference type="ARBA" id="ARBA00022989"/>
    </source>
</evidence>
<evidence type="ECO:0000256" key="11">
    <source>
        <dbReference type="ARBA" id="ARBA00023136"/>
    </source>
</evidence>
<evidence type="ECO:0000256" key="4">
    <source>
        <dbReference type="ARBA" id="ARBA00021581"/>
    </source>
</evidence>
<dbReference type="GO" id="GO:0071555">
    <property type="term" value="P:cell wall organization"/>
    <property type="evidence" value="ECO:0007669"/>
    <property type="project" value="UniProtKB-KW"/>
</dbReference>
<evidence type="ECO:0000256" key="15">
    <source>
        <dbReference type="ARBA" id="ARBA00032932"/>
    </source>
</evidence>
<keyword evidence="8 17" id="KW-0133">Cell shape</keyword>
<keyword evidence="7 17" id="KW-0378">Hydrolase</keyword>
<protein>
    <recommendedName>
        <fullName evidence="4 17">Undecaprenyl-diphosphatase</fullName>
        <ecNumber evidence="3 17">3.6.1.27</ecNumber>
    </recommendedName>
    <alternativeName>
        <fullName evidence="15 17">Bacitracin resistance protein</fullName>
    </alternativeName>
    <alternativeName>
        <fullName evidence="14 17">Undecaprenyl pyrophosphate phosphatase</fullName>
    </alternativeName>
</protein>
<name>A0A0L6JTQ7_9FIRM</name>
<evidence type="ECO:0000256" key="3">
    <source>
        <dbReference type="ARBA" id="ARBA00012374"/>
    </source>
</evidence>
<evidence type="ECO:0000256" key="7">
    <source>
        <dbReference type="ARBA" id="ARBA00022801"/>
    </source>
</evidence>
<dbReference type="EC" id="3.6.1.27" evidence="3 17"/>
<evidence type="ECO:0000256" key="13">
    <source>
        <dbReference type="ARBA" id="ARBA00023316"/>
    </source>
</evidence>
<dbReference type="GO" id="GO:0005886">
    <property type="term" value="C:plasma membrane"/>
    <property type="evidence" value="ECO:0007669"/>
    <property type="project" value="UniProtKB-SubCell"/>
</dbReference>
<accession>A0A0L6JTQ7</accession>
<dbReference type="GO" id="GO:0046677">
    <property type="term" value="P:response to antibiotic"/>
    <property type="evidence" value="ECO:0007669"/>
    <property type="project" value="UniProtKB-UniRule"/>
</dbReference>
<keyword evidence="19" id="KW-1185">Reference proteome</keyword>
<feature type="transmembrane region" description="Helical" evidence="17">
    <location>
        <begin position="172"/>
        <end position="190"/>
    </location>
</feature>
<gene>
    <name evidence="17" type="primary">uppP</name>
    <name evidence="18" type="ORF">Bccel_4388</name>
</gene>
<comment type="similarity">
    <text evidence="2 17">Belongs to the UppP family.</text>
</comment>
<keyword evidence="6 17" id="KW-0812">Transmembrane</keyword>
<dbReference type="PATRIC" id="fig|398512.5.peg.4597"/>
<evidence type="ECO:0000256" key="16">
    <source>
        <dbReference type="ARBA" id="ARBA00047594"/>
    </source>
</evidence>
<dbReference type="GO" id="GO:0009252">
    <property type="term" value="P:peptidoglycan biosynthetic process"/>
    <property type="evidence" value="ECO:0007669"/>
    <property type="project" value="UniProtKB-KW"/>
</dbReference>
<dbReference type="EMBL" id="LGTC01000001">
    <property type="protein sequence ID" value="KNY29114.1"/>
    <property type="molecule type" value="Genomic_DNA"/>
</dbReference>
<dbReference type="InterPro" id="IPR003824">
    <property type="entry name" value="UppP"/>
</dbReference>
<evidence type="ECO:0000256" key="2">
    <source>
        <dbReference type="ARBA" id="ARBA00010621"/>
    </source>
</evidence>
<feature type="transmembrane region" description="Helical" evidence="17">
    <location>
        <begin position="6"/>
        <end position="29"/>
    </location>
</feature>
<dbReference type="Proteomes" id="UP000036923">
    <property type="component" value="Unassembled WGS sequence"/>
</dbReference>
<evidence type="ECO:0000256" key="8">
    <source>
        <dbReference type="ARBA" id="ARBA00022960"/>
    </source>
</evidence>
<keyword evidence="12 17" id="KW-0046">Antibiotic resistance</keyword>
<dbReference type="GO" id="GO:0050380">
    <property type="term" value="F:undecaprenyl-diphosphatase activity"/>
    <property type="evidence" value="ECO:0007669"/>
    <property type="project" value="UniProtKB-UniRule"/>
</dbReference>
<proteinExistence type="inferred from homology"/>
<dbReference type="PANTHER" id="PTHR30622">
    <property type="entry name" value="UNDECAPRENYL-DIPHOSPHATASE"/>
    <property type="match status" value="1"/>
</dbReference>
<dbReference type="STRING" id="398512.Bccel_4388"/>
<comment type="function">
    <text evidence="17">Catalyzes the dephosphorylation of undecaprenyl diphosphate (UPP). Confers resistance to bacitracin.</text>
</comment>
<keyword evidence="9 17" id="KW-0573">Peptidoglycan synthesis</keyword>
<dbReference type="RefSeq" id="WP_036937221.1">
    <property type="nucleotide sequence ID" value="NZ_JQKC01000005.1"/>
</dbReference>
<dbReference type="Pfam" id="PF02673">
    <property type="entry name" value="BacA"/>
    <property type="match status" value="1"/>
</dbReference>
<comment type="miscellaneous">
    <text evidence="17">Bacitracin is thought to be involved in the inhibition of peptidoglycan synthesis by sequestering undecaprenyl diphosphate, thereby reducing the pool of lipid carrier available.</text>
</comment>
<evidence type="ECO:0000256" key="12">
    <source>
        <dbReference type="ARBA" id="ARBA00023251"/>
    </source>
</evidence>
<evidence type="ECO:0000313" key="19">
    <source>
        <dbReference type="Proteomes" id="UP000036923"/>
    </source>
</evidence>
<keyword evidence="11 17" id="KW-0472">Membrane</keyword>
<reference evidence="19" key="1">
    <citation type="submission" date="2015-07" db="EMBL/GenBank/DDBJ databases">
        <title>Near-Complete Genome Sequence of the Cellulolytic Bacterium Bacteroides (Pseudobacteroides) cellulosolvens ATCC 35603.</title>
        <authorList>
            <person name="Dassa B."/>
            <person name="Utturkar S.M."/>
            <person name="Klingeman D.M."/>
            <person name="Hurt R.A."/>
            <person name="Keller M."/>
            <person name="Xu J."/>
            <person name="Reddy Y.H.K."/>
            <person name="Borovok I."/>
            <person name="Grinberg I.R."/>
            <person name="Lamed R."/>
            <person name="Zhivin O."/>
            <person name="Bayer E.A."/>
            <person name="Brown S.D."/>
        </authorList>
    </citation>
    <scope>NUCLEOTIDE SEQUENCE [LARGE SCALE GENOMIC DNA]</scope>
    <source>
        <strain evidence="19">DSM 2933</strain>
    </source>
</reference>
<feature type="transmembrane region" description="Helical" evidence="17">
    <location>
        <begin position="71"/>
        <end position="92"/>
    </location>
</feature>
<sequence length="262" mass="28347">MDILQGIILGIIQGLTEFLPISSSGHLVLFQQIFGLKEGVATFDIAVHLATLIAVVAVFRKDIIEIIKNPFSKLTLLIVVGTIPTLAIAFALKNIIEDLLHSGASLGIEFIVTGLILWFAESIKTKNKGEKETTMADAVLIGIAQGIAIMPAISRSGLTIAGALFRGLNREFAARFSFLLSIPIILAAAADEGLDLIKDKASVQIEMMPLFLGMVAAAISGYFAIKFMLKILAKGNLRSFSYYVFVLGGLVVLDQLFFHIYF</sequence>
<evidence type="ECO:0000256" key="14">
    <source>
        <dbReference type="ARBA" id="ARBA00032707"/>
    </source>
</evidence>